<gene>
    <name evidence="2" type="ORF">BJX67DRAFT_384925</name>
</gene>
<dbReference type="RefSeq" id="XP_070882159.1">
    <property type="nucleotide sequence ID" value="XM_071033755.1"/>
</dbReference>
<feature type="region of interest" description="Disordered" evidence="1">
    <location>
        <begin position="1"/>
        <end position="58"/>
    </location>
</feature>
<proteinExistence type="predicted"/>
<organism evidence="2 3">
    <name type="scientific">Aspergillus lucknowensis</name>
    <dbReference type="NCBI Taxonomy" id="176173"/>
    <lineage>
        <taxon>Eukaryota</taxon>
        <taxon>Fungi</taxon>
        <taxon>Dikarya</taxon>
        <taxon>Ascomycota</taxon>
        <taxon>Pezizomycotina</taxon>
        <taxon>Eurotiomycetes</taxon>
        <taxon>Eurotiomycetidae</taxon>
        <taxon>Eurotiales</taxon>
        <taxon>Aspergillaceae</taxon>
        <taxon>Aspergillus</taxon>
        <taxon>Aspergillus subgen. Nidulantes</taxon>
    </lineage>
</organism>
<comment type="caution">
    <text evidence="2">The sequence shown here is derived from an EMBL/GenBank/DDBJ whole genome shotgun (WGS) entry which is preliminary data.</text>
</comment>
<dbReference type="EMBL" id="JBFXLQ010000055">
    <property type="protein sequence ID" value="KAL2863180.1"/>
    <property type="molecule type" value="Genomic_DNA"/>
</dbReference>
<protein>
    <submittedName>
        <fullName evidence="2">Uncharacterized protein</fullName>
    </submittedName>
</protein>
<accession>A0ABR4LF70</accession>
<dbReference type="GeneID" id="98148827"/>
<sequence>MAGAFGNPGRAVPLSAPCGSGRQRPGAGRRCRSGSSPESFVNRASRGGGREYPSSAGTAARTAYDPVLESPGVKKLIVPLSRFTDERTGRTYVSVRLTALSNEALGQYCHTEAQKEVWRFPSYPFVIREKSVSVEQATRLEETDNAIHEALWLCDLEILQDLLSNQLRTMLRSHDPLIVTTMKTGRPSYINALLIASRGLISNNECTKNTSWAFAYASRGPVTEPGDRRRRTLEMPGSTILADRLRPTLQLFGMRNEFAILLRCDEVGHLVVGSARGNGHPAGKAPEARTN</sequence>
<dbReference type="Proteomes" id="UP001610432">
    <property type="component" value="Unassembled WGS sequence"/>
</dbReference>
<keyword evidence="3" id="KW-1185">Reference proteome</keyword>
<reference evidence="2 3" key="1">
    <citation type="submission" date="2024-07" db="EMBL/GenBank/DDBJ databases">
        <title>Section-level genome sequencing and comparative genomics of Aspergillus sections Usti and Cavernicolus.</title>
        <authorList>
            <consortium name="Lawrence Berkeley National Laboratory"/>
            <person name="Nybo J.L."/>
            <person name="Vesth T.C."/>
            <person name="Theobald S."/>
            <person name="Frisvad J.C."/>
            <person name="Larsen T.O."/>
            <person name="Kjaerboelling I."/>
            <person name="Rothschild-Mancinelli K."/>
            <person name="Lyhne E.K."/>
            <person name="Kogle M.E."/>
            <person name="Barry K."/>
            <person name="Clum A."/>
            <person name="Na H."/>
            <person name="Ledsgaard L."/>
            <person name="Lin J."/>
            <person name="Lipzen A."/>
            <person name="Kuo A."/>
            <person name="Riley R."/>
            <person name="Mondo S."/>
            <person name="Labutti K."/>
            <person name="Haridas S."/>
            <person name="Pangalinan J."/>
            <person name="Salamov A.A."/>
            <person name="Simmons B.A."/>
            <person name="Magnuson J.K."/>
            <person name="Chen J."/>
            <person name="Drula E."/>
            <person name="Henrissat B."/>
            <person name="Wiebenga A."/>
            <person name="Lubbers R.J."/>
            <person name="Gomes A.C."/>
            <person name="Macurrencykelacurrency M.R."/>
            <person name="Stajich J."/>
            <person name="Grigoriev I.V."/>
            <person name="Mortensen U.H."/>
            <person name="De Vries R.P."/>
            <person name="Baker S.E."/>
            <person name="Andersen M.R."/>
        </authorList>
    </citation>
    <scope>NUCLEOTIDE SEQUENCE [LARGE SCALE GENOMIC DNA]</scope>
    <source>
        <strain evidence="2 3">CBS 449.75</strain>
    </source>
</reference>
<evidence type="ECO:0000313" key="3">
    <source>
        <dbReference type="Proteomes" id="UP001610432"/>
    </source>
</evidence>
<evidence type="ECO:0000256" key="1">
    <source>
        <dbReference type="SAM" id="MobiDB-lite"/>
    </source>
</evidence>
<name>A0ABR4LF70_9EURO</name>
<evidence type="ECO:0000313" key="2">
    <source>
        <dbReference type="EMBL" id="KAL2863180.1"/>
    </source>
</evidence>